<dbReference type="InterPro" id="IPR053164">
    <property type="entry name" value="IS1016-like_transposase"/>
</dbReference>
<dbReference type="PANTHER" id="PTHR47163:SF2">
    <property type="entry name" value="SI:DKEY-17M8.2"/>
    <property type="match status" value="1"/>
</dbReference>
<evidence type="ECO:0000259" key="1">
    <source>
        <dbReference type="SMART" id="SM01126"/>
    </source>
</evidence>
<evidence type="ECO:0000313" key="3">
    <source>
        <dbReference type="Proteomes" id="UP000825381"/>
    </source>
</evidence>
<dbReference type="PANTHER" id="PTHR47163">
    <property type="entry name" value="DDE_TNP_IS1595 DOMAIN-CONTAINING PROTEIN"/>
    <property type="match status" value="1"/>
</dbReference>
<dbReference type="RefSeq" id="WP_220640022.1">
    <property type="nucleotide sequence ID" value="NZ_CP080429.1"/>
</dbReference>
<dbReference type="NCBIfam" id="NF033547">
    <property type="entry name" value="transpos_IS1595"/>
    <property type="match status" value="1"/>
</dbReference>
<proteinExistence type="predicted"/>
<evidence type="ECO:0000313" key="2">
    <source>
        <dbReference type="EMBL" id="QYJ67677.1"/>
    </source>
</evidence>
<name>A0ABX8V4J9_9FLAO</name>
<keyword evidence="3" id="KW-1185">Reference proteome</keyword>
<feature type="domain" description="ISXO2-like transposase" evidence="1">
    <location>
        <begin position="133"/>
        <end position="272"/>
    </location>
</feature>
<sequence length="301" mass="34963">MKFFKSLLQLIDTLRTDEDCRTFLENAIWGDSPICPHCGLIDDRHYKLKFGGTFTGTYKCRSCKIRFNIRTGTMFEGSHIPLRKWFLAIYLFLSHKKGISSIQLHKDIGVTQKTAWFMLHRIRCNCEDKIEVNFDTETQIDETYVGGKARGKRAQGRSLIKTPVMGLLSNGKVKTIVIPNASAWTLKTVIYHLVKFGSTIVTDGWKGYQGLHKSYNHKVIRHNQGIYVEDGYHTNSIEGFWSHLKRGIIGVYHLVSRKHLHKYCEEFTYRYNTREMSDGERFTKFVSESNNKITYRQIIGM</sequence>
<dbReference type="SMART" id="SM01126">
    <property type="entry name" value="DDE_Tnp_IS1595"/>
    <property type="match status" value="1"/>
</dbReference>
<protein>
    <submittedName>
        <fullName evidence="2">IS1595 family transposase</fullName>
    </submittedName>
</protein>
<dbReference type="Proteomes" id="UP000825381">
    <property type="component" value="Chromosome"/>
</dbReference>
<dbReference type="EMBL" id="CP080429">
    <property type="protein sequence ID" value="QYJ67677.1"/>
    <property type="molecule type" value="Genomic_DNA"/>
</dbReference>
<organism evidence="2 3">
    <name type="scientific">Flavobacterium litorale</name>
    <dbReference type="NCBI Taxonomy" id="2856519"/>
    <lineage>
        <taxon>Bacteria</taxon>
        <taxon>Pseudomonadati</taxon>
        <taxon>Bacteroidota</taxon>
        <taxon>Flavobacteriia</taxon>
        <taxon>Flavobacteriales</taxon>
        <taxon>Flavobacteriaceae</taxon>
        <taxon>Flavobacterium</taxon>
    </lineage>
</organism>
<dbReference type="Pfam" id="PF12760">
    <property type="entry name" value="Zn_ribbon_IS1595"/>
    <property type="match status" value="1"/>
</dbReference>
<dbReference type="Pfam" id="PF12762">
    <property type="entry name" value="DDE_Tnp_IS1595"/>
    <property type="match status" value="1"/>
</dbReference>
<dbReference type="InterPro" id="IPR024442">
    <property type="entry name" value="Transposase_Zn_ribbon"/>
</dbReference>
<accession>A0ABX8V4J9</accession>
<gene>
    <name evidence="2" type="ORF">K1I41_08975</name>
</gene>
<dbReference type="InterPro" id="IPR024445">
    <property type="entry name" value="Tnp_ISXO2-like"/>
</dbReference>
<reference evidence="2 3" key="1">
    <citation type="submission" date="2021-07" db="EMBL/GenBank/DDBJ databases">
        <title>Flavobacterium WSW3-B6 sp.nov, isolated from seaweed.</title>
        <authorList>
            <person name="Muhammad N."/>
            <person name="Ho H."/>
            <person name="Lee Y.-J."/>
            <person name="Nguyen T."/>
            <person name="Ho J."/>
            <person name="Kim S.-G."/>
        </authorList>
    </citation>
    <scope>NUCLEOTIDE SEQUENCE [LARGE SCALE GENOMIC DNA]</scope>
    <source>
        <strain evidence="2 3">WSW3-B6</strain>
    </source>
</reference>